<organism evidence="13 14">
    <name type="scientific">Magnetofaba australis IT-1</name>
    <dbReference type="NCBI Taxonomy" id="1434232"/>
    <lineage>
        <taxon>Bacteria</taxon>
        <taxon>Pseudomonadati</taxon>
        <taxon>Pseudomonadota</taxon>
        <taxon>Magnetococcia</taxon>
        <taxon>Magnetococcales</taxon>
        <taxon>Magnetococcaceae</taxon>
        <taxon>Magnetofaba</taxon>
    </lineage>
</organism>
<dbReference type="InterPro" id="IPR006076">
    <property type="entry name" value="FAD-dep_OxRdtase"/>
</dbReference>
<comment type="function">
    <text evidence="10">Catalyzes the last two steps in the biosynthesis of 5-methylaminomethyl-2-thiouridine (mnm(5)s(2)U) at the wobble position (U34) in tRNA. Catalyzes the FAD-dependent demodification of cmnm(5)s(2)U34 to nm(5)s(2)U34, followed by the transfer of a methyl group from S-adenosyl-L-methionine to nm(5)s(2)U34, to form mnm(5)s(2)U34.</text>
</comment>
<keyword evidence="2 10" id="KW-0489">Methyltransferase</keyword>
<feature type="region of interest" description="FAD-dependent cmnm(5)s(2)U34 oxidoreductase" evidence="10">
    <location>
        <begin position="268"/>
        <end position="672"/>
    </location>
</feature>
<dbReference type="SUPFAM" id="SSF51905">
    <property type="entry name" value="FAD/NAD(P)-binding domain"/>
    <property type="match status" value="1"/>
</dbReference>
<dbReference type="InterPro" id="IPR047785">
    <property type="entry name" value="tRNA_MNMC2"/>
</dbReference>
<feature type="domain" description="MnmC-like methyltransferase" evidence="12">
    <location>
        <begin position="115"/>
        <end position="238"/>
    </location>
</feature>
<feature type="domain" description="FAD dependent oxidoreductase" evidence="11">
    <location>
        <begin position="265"/>
        <end position="632"/>
    </location>
</feature>
<dbReference type="GO" id="GO:0016645">
    <property type="term" value="F:oxidoreductase activity, acting on the CH-NH group of donors"/>
    <property type="evidence" value="ECO:0007669"/>
    <property type="project" value="InterPro"/>
</dbReference>
<dbReference type="Proteomes" id="UP000194003">
    <property type="component" value="Unassembled WGS sequence"/>
</dbReference>
<protein>
    <recommendedName>
        <fullName evidence="10">tRNA 5-methylaminomethyl-2-thiouridine biosynthesis bifunctional protein MnmC</fullName>
        <shortName evidence="10">tRNA mnm(5)s(2)U biosynthesis bifunctional protein</shortName>
    </recommendedName>
    <domain>
        <recommendedName>
            <fullName evidence="10">tRNA (mnm(5)s(2)U34)-methyltransferase</fullName>
            <ecNumber evidence="10">2.1.1.61</ecNumber>
        </recommendedName>
    </domain>
    <domain>
        <recommendedName>
            <fullName evidence="10">FAD-dependent cmnm(5)s(2)U34 oxidoreductase</fullName>
            <ecNumber evidence="10">1.5.-.-</ecNumber>
        </recommendedName>
    </domain>
</protein>
<evidence type="ECO:0000256" key="6">
    <source>
        <dbReference type="ARBA" id="ARBA00022694"/>
    </source>
</evidence>
<gene>
    <name evidence="10" type="primary">mnmC</name>
    <name evidence="13" type="ORF">MAIT1_02665</name>
</gene>
<dbReference type="OrthoDB" id="9786494at2"/>
<evidence type="ECO:0000256" key="1">
    <source>
        <dbReference type="ARBA" id="ARBA00022490"/>
    </source>
</evidence>
<dbReference type="GO" id="GO:0004808">
    <property type="term" value="F:tRNA (5-methylaminomethyl-2-thiouridylate)(34)-methyltransferase activity"/>
    <property type="evidence" value="ECO:0007669"/>
    <property type="project" value="UniProtKB-EC"/>
</dbReference>
<evidence type="ECO:0000256" key="7">
    <source>
        <dbReference type="ARBA" id="ARBA00022827"/>
    </source>
</evidence>
<dbReference type="InterPro" id="IPR036188">
    <property type="entry name" value="FAD/NAD-bd_sf"/>
</dbReference>
<dbReference type="Gene3D" id="3.30.9.10">
    <property type="entry name" value="D-Amino Acid Oxidase, subunit A, domain 2"/>
    <property type="match status" value="1"/>
</dbReference>
<evidence type="ECO:0000256" key="9">
    <source>
        <dbReference type="ARBA" id="ARBA00023268"/>
    </source>
</evidence>
<dbReference type="PANTHER" id="PTHR13847">
    <property type="entry name" value="SARCOSINE DEHYDROGENASE-RELATED"/>
    <property type="match status" value="1"/>
</dbReference>
<sequence length="672" mass="72338">MSDANHHPQAPQLSWRDGDAPFSEAFGDIYFNPEHGEAESRAVFLDGVGLPESWRGRARFVVGETGFGTGLNFLLTAQLWLQSMPPSARLHFVSVEAFPLSAEQLRRALGAFPGLSDVAAELIAQWPPAIPGFHTLVLASGRITLHLLLGEAEAMLANLCLPPTARVDAWYLDGFAPARNPQMWRPAVLRQIARLSAPGAKLATFTAVGQVRRDLESLGFAMAKTPGFGDKRERLIGTYRADAPTPSYAEPWFAPSEAPRPDGPIAIIGAGVAGCASAHLLRQAGREVILIDRHAAVGQEASGNPSGIFMPRLTLEQCADNRLHAMAWVAALNLYERAYADDPVIWRQRGGILQLPEDEKEAGRFGRMLSNAGWPEDQARRVTPAQARALSGLPAQQEGIWYAQAGCLWPGRLCQWLANSAPQRLGREVAAIARHGETWILRDADGGVIAEAAAVISALGATGGPIAPDLPLQAMRGQLSLLTPRATRAQRSGALFGGYLTPPYIDEQGQTRQVLGATFAPWDNPSDAAWRTLHAADHAFNLQQPRDQWPALADILPETSAGGRAALRAATPDHLPVSGPLPDAHAYISDYAKLYQGKRGGPFPAARYAPGLFALGGLGSRGLLTGPLMARQCVATLLGAPWPLPMDVARHVHPARFLVRKLKKQPPDLSRS</sequence>
<keyword evidence="4 10" id="KW-0808">Transferase</keyword>
<dbReference type="InterPro" id="IPR008471">
    <property type="entry name" value="MnmC-like_methylTransf"/>
</dbReference>
<dbReference type="EC" id="2.1.1.61" evidence="10"/>
<dbReference type="Gene3D" id="3.40.50.150">
    <property type="entry name" value="Vaccinia Virus protein VP39"/>
    <property type="match status" value="1"/>
</dbReference>
<feature type="region of interest" description="tRNA (mnm(5)s(2)U34)-methyltransferase" evidence="10">
    <location>
        <begin position="1"/>
        <end position="240"/>
    </location>
</feature>
<evidence type="ECO:0000256" key="10">
    <source>
        <dbReference type="HAMAP-Rule" id="MF_01102"/>
    </source>
</evidence>
<dbReference type="GO" id="GO:0005737">
    <property type="term" value="C:cytoplasm"/>
    <property type="evidence" value="ECO:0007669"/>
    <property type="project" value="UniProtKB-SubCell"/>
</dbReference>
<accession>A0A1Y2K5X6</accession>
<evidence type="ECO:0000259" key="11">
    <source>
        <dbReference type="Pfam" id="PF01266"/>
    </source>
</evidence>
<proteinExistence type="inferred from homology"/>
<keyword evidence="3 10" id="KW-0285">Flavoprotein</keyword>
<keyword evidence="7 10" id="KW-0274">FAD</keyword>
<dbReference type="InterPro" id="IPR023032">
    <property type="entry name" value="tRNA_MAMT_biosynth_bifunc_MnmC"/>
</dbReference>
<dbReference type="Pfam" id="PF01266">
    <property type="entry name" value="DAO"/>
    <property type="match status" value="1"/>
</dbReference>
<keyword evidence="5 10" id="KW-0949">S-adenosyl-L-methionine</keyword>
<dbReference type="InterPro" id="IPR017610">
    <property type="entry name" value="tRNA_S-uridine_synth_MnmC_C"/>
</dbReference>
<reference evidence="13 14" key="1">
    <citation type="journal article" date="2016" name="BMC Genomics">
        <title>Combined genomic and structural analyses of a cultured magnetotactic bacterium reveals its niche adaptation to a dynamic environment.</title>
        <authorList>
            <person name="Araujo A.C."/>
            <person name="Morillo V."/>
            <person name="Cypriano J."/>
            <person name="Teixeira L.C."/>
            <person name="Leao P."/>
            <person name="Lyra S."/>
            <person name="Almeida L.G."/>
            <person name="Bazylinski D.A."/>
            <person name="Vasconcellos A.T."/>
            <person name="Abreu F."/>
            <person name="Lins U."/>
        </authorList>
    </citation>
    <scope>NUCLEOTIDE SEQUENCE [LARGE SCALE GENOMIC DNA]</scope>
    <source>
        <strain evidence="13 14">IT-1</strain>
    </source>
</reference>
<dbReference type="NCBIfam" id="TIGR03197">
    <property type="entry name" value="MnmC_Cterm"/>
    <property type="match status" value="1"/>
</dbReference>
<dbReference type="GO" id="GO:0002097">
    <property type="term" value="P:tRNA wobble base modification"/>
    <property type="evidence" value="ECO:0007669"/>
    <property type="project" value="UniProtKB-UniRule"/>
</dbReference>
<keyword evidence="6 10" id="KW-0819">tRNA processing</keyword>
<comment type="cofactor">
    <cofactor evidence="10">
        <name>FAD</name>
        <dbReference type="ChEBI" id="CHEBI:57692"/>
    </cofactor>
</comment>
<evidence type="ECO:0000313" key="13">
    <source>
        <dbReference type="EMBL" id="OSM02514.1"/>
    </source>
</evidence>
<comment type="similarity">
    <text evidence="10">In the N-terminal section; belongs to the methyltransferase superfamily. tRNA (mnm(5)s(2)U34)-methyltransferase family.</text>
</comment>
<dbReference type="PANTHER" id="PTHR13847:SF283">
    <property type="entry name" value="TRNA 5-METHYLAMINOMETHYL-2-THIOURIDINE BIOSYNTHESIS BIFUNCTIONAL PROTEIN MNMC"/>
    <property type="match status" value="1"/>
</dbReference>
<comment type="similarity">
    <text evidence="10">In the C-terminal section; belongs to the DAO family.</text>
</comment>
<evidence type="ECO:0000256" key="5">
    <source>
        <dbReference type="ARBA" id="ARBA00022691"/>
    </source>
</evidence>
<keyword evidence="14" id="KW-1185">Reference proteome</keyword>
<dbReference type="GO" id="GO:0050660">
    <property type="term" value="F:flavin adenine dinucleotide binding"/>
    <property type="evidence" value="ECO:0007669"/>
    <property type="project" value="UniProtKB-UniRule"/>
</dbReference>
<comment type="caution">
    <text evidence="13">The sequence shown here is derived from an EMBL/GenBank/DDBJ whole genome shotgun (WGS) entry which is preliminary data.</text>
</comment>
<dbReference type="Gene3D" id="3.50.50.60">
    <property type="entry name" value="FAD/NAD(P)-binding domain"/>
    <property type="match status" value="1"/>
</dbReference>
<dbReference type="STRING" id="1434232.MAIT1_02665"/>
<dbReference type="NCBIfam" id="NF033855">
    <property type="entry name" value="tRNA_MNMC2"/>
    <property type="match status" value="1"/>
</dbReference>
<name>A0A1Y2K5X6_9PROT</name>
<evidence type="ECO:0000256" key="4">
    <source>
        <dbReference type="ARBA" id="ARBA00022679"/>
    </source>
</evidence>
<dbReference type="EMBL" id="LVJN01000020">
    <property type="protein sequence ID" value="OSM02514.1"/>
    <property type="molecule type" value="Genomic_DNA"/>
</dbReference>
<dbReference type="Pfam" id="PF05430">
    <property type="entry name" value="Methyltransf_30"/>
    <property type="match status" value="1"/>
</dbReference>
<dbReference type="InterPro" id="IPR029063">
    <property type="entry name" value="SAM-dependent_MTases_sf"/>
</dbReference>
<keyword evidence="8 10" id="KW-0560">Oxidoreductase</keyword>
<evidence type="ECO:0000259" key="12">
    <source>
        <dbReference type="Pfam" id="PF05430"/>
    </source>
</evidence>
<comment type="catalytic activity">
    <reaction evidence="10">
        <text>5-aminomethyl-2-thiouridine(34) in tRNA + S-adenosyl-L-methionine = 5-methylaminomethyl-2-thiouridine(34) in tRNA + S-adenosyl-L-homocysteine + H(+)</text>
        <dbReference type="Rhea" id="RHEA:19569"/>
        <dbReference type="Rhea" id="RHEA-COMP:10195"/>
        <dbReference type="Rhea" id="RHEA-COMP:10197"/>
        <dbReference type="ChEBI" id="CHEBI:15378"/>
        <dbReference type="ChEBI" id="CHEBI:57856"/>
        <dbReference type="ChEBI" id="CHEBI:59789"/>
        <dbReference type="ChEBI" id="CHEBI:74454"/>
        <dbReference type="ChEBI" id="CHEBI:74455"/>
        <dbReference type="EC" id="2.1.1.61"/>
    </reaction>
</comment>
<dbReference type="GO" id="GO:0032259">
    <property type="term" value="P:methylation"/>
    <property type="evidence" value="ECO:0007669"/>
    <property type="project" value="UniProtKB-KW"/>
</dbReference>
<dbReference type="SUPFAM" id="SSF53335">
    <property type="entry name" value="S-adenosyl-L-methionine-dependent methyltransferases"/>
    <property type="match status" value="1"/>
</dbReference>
<dbReference type="NCBIfam" id="NF002481">
    <property type="entry name" value="PRK01747.1-2"/>
    <property type="match status" value="1"/>
</dbReference>
<keyword evidence="9 10" id="KW-0511">Multifunctional enzyme</keyword>
<dbReference type="AlphaFoldDB" id="A0A1Y2K5X6"/>
<dbReference type="EC" id="1.5.-.-" evidence="10"/>
<evidence type="ECO:0000256" key="8">
    <source>
        <dbReference type="ARBA" id="ARBA00023002"/>
    </source>
</evidence>
<comment type="subcellular location">
    <subcellularLocation>
        <location evidence="10">Cytoplasm</location>
    </subcellularLocation>
</comment>
<keyword evidence="1 10" id="KW-0963">Cytoplasm</keyword>
<evidence type="ECO:0000313" key="14">
    <source>
        <dbReference type="Proteomes" id="UP000194003"/>
    </source>
</evidence>
<evidence type="ECO:0000256" key="2">
    <source>
        <dbReference type="ARBA" id="ARBA00022603"/>
    </source>
</evidence>
<dbReference type="RefSeq" id="WP_085445368.1">
    <property type="nucleotide sequence ID" value="NZ_LVJN01000020.1"/>
</dbReference>
<evidence type="ECO:0000256" key="3">
    <source>
        <dbReference type="ARBA" id="ARBA00022630"/>
    </source>
</evidence>
<dbReference type="HAMAP" id="MF_01102">
    <property type="entry name" value="MnmC"/>
    <property type="match status" value="1"/>
</dbReference>